<accession>A0A518DNR8</accession>
<dbReference type="AlphaFoldDB" id="A0A518DNR8"/>
<evidence type="ECO:0000259" key="7">
    <source>
        <dbReference type="Pfam" id="PF00884"/>
    </source>
</evidence>
<dbReference type="PANTHER" id="PTHR45953">
    <property type="entry name" value="IDURONATE 2-SULFATASE"/>
    <property type="match status" value="1"/>
</dbReference>
<keyword evidence="9" id="KW-1185">Reference proteome</keyword>
<dbReference type="KEGG" id="lcre:Pla8534_12600"/>
<reference evidence="8 9" key="1">
    <citation type="submission" date="2019-02" db="EMBL/GenBank/DDBJ databases">
        <title>Deep-cultivation of Planctomycetes and their phenomic and genomic characterization uncovers novel biology.</title>
        <authorList>
            <person name="Wiegand S."/>
            <person name="Jogler M."/>
            <person name="Boedeker C."/>
            <person name="Pinto D."/>
            <person name="Vollmers J."/>
            <person name="Rivas-Marin E."/>
            <person name="Kohn T."/>
            <person name="Peeters S.H."/>
            <person name="Heuer A."/>
            <person name="Rast P."/>
            <person name="Oberbeckmann S."/>
            <person name="Bunk B."/>
            <person name="Jeske O."/>
            <person name="Meyerdierks A."/>
            <person name="Storesund J.E."/>
            <person name="Kallscheuer N."/>
            <person name="Luecker S."/>
            <person name="Lage O.M."/>
            <person name="Pohl T."/>
            <person name="Merkel B.J."/>
            <person name="Hornburger P."/>
            <person name="Mueller R.-W."/>
            <person name="Bruemmer F."/>
            <person name="Labrenz M."/>
            <person name="Spormann A.M."/>
            <person name="Op den Camp H."/>
            <person name="Overmann J."/>
            <person name="Amann R."/>
            <person name="Jetten M.S.M."/>
            <person name="Mascher T."/>
            <person name="Medema M.H."/>
            <person name="Devos D.P."/>
            <person name="Kaster A.-K."/>
            <person name="Ovreas L."/>
            <person name="Rohde M."/>
            <person name="Galperin M.Y."/>
            <person name="Jogler C."/>
        </authorList>
    </citation>
    <scope>NUCLEOTIDE SEQUENCE [LARGE SCALE GENOMIC DNA]</scope>
    <source>
        <strain evidence="8 9">Pla85_3_4</strain>
    </source>
</reference>
<gene>
    <name evidence="8" type="primary">betC_5</name>
    <name evidence="8" type="ORF">Pla8534_12600</name>
</gene>
<proteinExistence type="inferred from homology"/>
<dbReference type="GO" id="GO:0047753">
    <property type="term" value="F:choline-sulfatase activity"/>
    <property type="evidence" value="ECO:0007669"/>
    <property type="project" value="UniProtKB-EC"/>
</dbReference>
<dbReference type="GO" id="GO:0005737">
    <property type="term" value="C:cytoplasm"/>
    <property type="evidence" value="ECO:0007669"/>
    <property type="project" value="TreeGrafter"/>
</dbReference>
<comment type="cofactor">
    <cofactor evidence="1">
        <name>Ca(2+)</name>
        <dbReference type="ChEBI" id="CHEBI:29108"/>
    </cofactor>
</comment>
<dbReference type="SUPFAM" id="SSF53649">
    <property type="entry name" value="Alkaline phosphatase-like"/>
    <property type="match status" value="1"/>
</dbReference>
<keyword evidence="3" id="KW-0479">Metal-binding</keyword>
<dbReference type="Pfam" id="PF00884">
    <property type="entry name" value="Sulfatase"/>
    <property type="match status" value="1"/>
</dbReference>
<evidence type="ECO:0000256" key="6">
    <source>
        <dbReference type="ARBA" id="ARBA00022837"/>
    </source>
</evidence>
<evidence type="ECO:0000256" key="4">
    <source>
        <dbReference type="ARBA" id="ARBA00022729"/>
    </source>
</evidence>
<evidence type="ECO:0000256" key="2">
    <source>
        <dbReference type="ARBA" id="ARBA00008779"/>
    </source>
</evidence>
<dbReference type="CDD" id="cd16030">
    <property type="entry name" value="iduronate-2-sulfatase"/>
    <property type="match status" value="1"/>
</dbReference>
<dbReference type="Gene3D" id="3.40.720.10">
    <property type="entry name" value="Alkaline Phosphatase, subunit A"/>
    <property type="match status" value="1"/>
</dbReference>
<dbReference type="Proteomes" id="UP000317648">
    <property type="component" value="Chromosome"/>
</dbReference>
<keyword evidence="4" id="KW-0732">Signal</keyword>
<dbReference type="EC" id="3.1.6.6" evidence="8"/>
<evidence type="ECO:0000313" key="8">
    <source>
        <dbReference type="EMBL" id="QDU93480.1"/>
    </source>
</evidence>
<sequence length="524" mass="57407">MNVSSCLRFCFLLHGLLLSAGLLMGAWLPVAGLAQETAAPVPDANRWNVLFLAIDDLRPELGCYGTPGAHSPNLDKLAAEGVLFRNHYVQVPTCGASRYALLTGRSPWASGVVNNNEAAYRGAAALQNKVLPGAQSAPELFRRSGYRTVCLGKISHTPDGRVFAYDGSGDGRPELPNAWDELPTPFGPWKRGWGSFFAYAGGKHRQDGKGHSDLMEFVAQQDDDLPDGMLAGAAVEQLRELKTAGQPFFLAVGFYKPHLPFVATQADWEAFADTDLSLDAEKVDSPHWHRSGEFFRYQAPFEKTQPLSAEAVAKSRRAYYACVRYVDRQVGRVLQELEDLDLADRTVVVVWGDHGWHLGEQQIWGKHSPFERANRSVLLMRVPGQTGAQVQAKGGIVTDALAESIDLYPTLIDLCRPSFQKTAWPLSGQSLVPVLTGTADAGRQAALSYWGKTVSIRTASQRLIWDRKSDRCELYDMTKDPEQTTDLATARPITVARLKALAEERWRQDAGAAGPSDTEGKPGG</sequence>
<dbReference type="PANTHER" id="PTHR45953:SF1">
    <property type="entry name" value="IDURONATE 2-SULFATASE"/>
    <property type="match status" value="1"/>
</dbReference>
<keyword evidence="6" id="KW-0106">Calcium</keyword>
<dbReference type="InterPro" id="IPR000917">
    <property type="entry name" value="Sulfatase_N"/>
</dbReference>
<evidence type="ECO:0000313" key="9">
    <source>
        <dbReference type="Proteomes" id="UP000317648"/>
    </source>
</evidence>
<dbReference type="GO" id="GO:0046872">
    <property type="term" value="F:metal ion binding"/>
    <property type="evidence" value="ECO:0007669"/>
    <property type="project" value="UniProtKB-KW"/>
</dbReference>
<dbReference type="EMBL" id="CP036433">
    <property type="protein sequence ID" value="QDU93480.1"/>
    <property type="molecule type" value="Genomic_DNA"/>
</dbReference>
<keyword evidence="5 8" id="KW-0378">Hydrolase</keyword>
<dbReference type="InterPro" id="IPR035874">
    <property type="entry name" value="IDS"/>
</dbReference>
<dbReference type="InterPro" id="IPR017850">
    <property type="entry name" value="Alkaline_phosphatase_core_sf"/>
</dbReference>
<dbReference type="RefSeq" id="WP_145050322.1">
    <property type="nucleotide sequence ID" value="NZ_CP036433.1"/>
</dbReference>
<evidence type="ECO:0000256" key="1">
    <source>
        <dbReference type="ARBA" id="ARBA00001913"/>
    </source>
</evidence>
<evidence type="ECO:0000256" key="3">
    <source>
        <dbReference type="ARBA" id="ARBA00022723"/>
    </source>
</evidence>
<comment type="similarity">
    <text evidence="2">Belongs to the sulfatase family.</text>
</comment>
<organism evidence="8 9">
    <name type="scientific">Lignipirellula cremea</name>
    <dbReference type="NCBI Taxonomy" id="2528010"/>
    <lineage>
        <taxon>Bacteria</taxon>
        <taxon>Pseudomonadati</taxon>
        <taxon>Planctomycetota</taxon>
        <taxon>Planctomycetia</taxon>
        <taxon>Pirellulales</taxon>
        <taxon>Pirellulaceae</taxon>
        <taxon>Lignipirellula</taxon>
    </lineage>
</organism>
<protein>
    <submittedName>
        <fullName evidence="8">Choline-sulfatase</fullName>
        <ecNumber evidence="8">3.1.6.6</ecNumber>
    </submittedName>
</protein>
<dbReference type="OrthoDB" id="9782218at2"/>
<name>A0A518DNR8_9BACT</name>
<dbReference type="GO" id="GO:0004423">
    <property type="term" value="F:iduronate-2-sulfatase activity"/>
    <property type="evidence" value="ECO:0007669"/>
    <property type="project" value="InterPro"/>
</dbReference>
<feature type="domain" description="Sulfatase N-terminal" evidence="7">
    <location>
        <begin position="48"/>
        <end position="414"/>
    </location>
</feature>
<evidence type="ECO:0000256" key="5">
    <source>
        <dbReference type="ARBA" id="ARBA00022801"/>
    </source>
</evidence>